<sequence>MLLCMCNPLLVWVSLLSATILSGWEADKQRLLTMPFRDAWRGAKMAWEGVRRALTGGGFVKMTVGDRKCKLDVATGWALDDGLALQKLVRIEKQGQ</sequence>
<dbReference type="EMBL" id="CVQI01029291">
    <property type="protein sequence ID" value="CRK36682.1"/>
    <property type="molecule type" value="Genomic_DNA"/>
</dbReference>
<keyword evidence="1" id="KW-0732">Signal</keyword>
<dbReference type="AlphaFoldDB" id="A0A0G4MR68"/>
<dbReference type="Proteomes" id="UP000045706">
    <property type="component" value="Unassembled WGS sequence"/>
</dbReference>
<evidence type="ECO:0000313" key="2">
    <source>
        <dbReference type="EMBL" id="CRK36682.1"/>
    </source>
</evidence>
<feature type="chain" id="PRO_5002567825" evidence="1">
    <location>
        <begin position="27"/>
        <end position="96"/>
    </location>
</feature>
<name>A0A0G4MR68_VERLO</name>
<protein>
    <submittedName>
        <fullName evidence="2">Uncharacterized protein</fullName>
    </submittedName>
</protein>
<reference evidence="3" key="1">
    <citation type="submission" date="2015-05" db="EMBL/GenBank/DDBJ databases">
        <authorList>
            <person name="Fogelqvist Johan"/>
        </authorList>
    </citation>
    <scope>NUCLEOTIDE SEQUENCE [LARGE SCALE GENOMIC DNA]</scope>
</reference>
<accession>A0A0G4MR68</accession>
<organism evidence="2 3">
    <name type="scientific">Verticillium longisporum</name>
    <name type="common">Verticillium dahliae var. longisporum</name>
    <dbReference type="NCBI Taxonomy" id="100787"/>
    <lineage>
        <taxon>Eukaryota</taxon>
        <taxon>Fungi</taxon>
        <taxon>Dikarya</taxon>
        <taxon>Ascomycota</taxon>
        <taxon>Pezizomycotina</taxon>
        <taxon>Sordariomycetes</taxon>
        <taxon>Hypocreomycetidae</taxon>
        <taxon>Glomerellales</taxon>
        <taxon>Plectosphaerellaceae</taxon>
        <taxon>Verticillium</taxon>
    </lineage>
</organism>
<evidence type="ECO:0000313" key="3">
    <source>
        <dbReference type="Proteomes" id="UP000045706"/>
    </source>
</evidence>
<feature type="signal peptide" evidence="1">
    <location>
        <begin position="1"/>
        <end position="26"/>
    </location>
</feature>
<evidence type="ECO:0000256" key="1">
    <source>
        <dbReference type="SAM" id="SignalP"/>
    </source>
</evidence>
<gene>
    <name evidence="2" type="ORF">BN1723_018623</name>
</gene>
<proteinExistence type="predicted"/>
<feature type="non-terminal residue" evidence="2">
    <location>
        <position position="96"/>
    </location>
</feature>